<evidence type="ECO:0000259" key="1">
    <source>
        <dbReference type="PROSITE" id="PS50240"/>
    </source>
</evidence>
<dbReference type="PANTHER" id="PTHR24260:SF132">
    <property type="entry name" value="PEPTIDASE S1 DOMAIN-CONTAINING PROTEIN"/>
    <property type="match status" value="1"/>
</dbReference>
<sequence>MALNSVLIRSTPSELESCKVRLIHVLLIAYIYVILSECRKSLLVNNDSDFEMIDTRFMVGIQVFTNNMPNFTCSGFFVDIKWVVTSAHCLLNNVTYVKVFFGSLELKNCYSIESKYWMIYPEYDNVSDHNDIALIKVRIPLDLRNSVDILEVEKENWSKRLPFEKIVKKCLLIGFGSSDETGDRKLHLREYTISANNMKCSCVQKTIDIFCIFNDIDNDDALCYGDSGAPLICGRNAVGLATSSTKCIGNTSEANFCGKNMTNIFINLHYFQRWIRKQYYLRIIEHWGHNRNGDCYRFTEPKYSTVVSSVIFTFLHYRIHT</sequence>
<protein>
    <recommendedName>
        <fullName evidence="1">Peptidase S1 domain-containing protein</fullName>
    </recommendedName>
</protein>
<dbReference type="Proteomes" id="UP001461498">
    <property type="component" value="Unassembled WGS sequence"/>
</dbReference>
<dbReference type="EMBL" id="JAPXFL010000012">
    <property type="protein sequence ID" value="KAK9498407.1"/>
    <property type="molecule type" value="Genomic_DNA"/>
</dbReference>
<comment type="caution">
    <text evidence="2">The sequence shown here is derived from an EMBL/GenBank/DDBJ whole genome shotgun (WGS) entry which is preliminary data.</text>
</comment>
<gene>
    <name evidence="2" type="ORF">O3M35_003047</name>
</gene>
<dbReference type="GO" id="GO:0004252">
    <property type="term" value="F:serine-type endopeptidase activity"/>
    <property type="evidence" value="ECO:0007669"/>
    <property type="project" value="InterPro"/>
</dbReference>
<organism evidence="2 3">
    <name type="scientific">Rhynocoris fuscipes</name>
    <dbReference type="NCBI Taxonomy" id="488301"/>
    <lineage>
        <taxon>Eukaryota</taxon>
        <taxon>Metazoa</taxon>
        <taxon>Ecdysozoa</taxon>
        <taxon>Arthropoda</taxon>
        <taxon>Hexapoda</taxon>
        <taxon>Insecta</taxon>
        <taxon>Pterygota</taxon>
        <taxon>Neoptera</taxon>
        <taxon>Paraneoptera</taxon>
        <taxon>Hemiptera</taxon>
        <taxon>Heteroptera</taxon>
        <taxon>Panheteroptera</taxon>
        <taxon>Cimicomorpha</taxon>
        <taxon>Reduviidae</taxon>
        <taxon>Harpactorinae</taxon>
        <taxon>Harpactorini</taxon>
        <taxon>Rhynocoris</taxon>
    </lineage>
</organism>
<proteinExistence type="predicted"/>
<accession>A0AAW1CIZ2</accession>
<reference evidence="2 3" key="1">
    <citation type="submission" date="2022-12" db="EMBL/GenBank/DDBJ databases">
        <title>Chromosome-level genome assembly of true bugs.</title>
        <authorList>
            <person name="Ma L."/>
            <person name="Li H."/>
        </authorList>
    </citation>
    <scope>NUCLEOTIDE SEQUENCE [LARGE SCALE GENOMIC DNA]</scope>
    <source>
        <strain evidence="2">Lab_2022b</strain>
    </source>
</reference>
<dbReference type="Gene3D" id="2.40.10.10">
    <property type="entry name" value="Trypsin-like serine proteases"/>
    <property type="match status" value="1"/>
</dbReference>
<dbReference type="InterPro" id="IPR009003">
    <property type="entry name" value="Peptidase_S1_PA"/>
</dbReference>
<dbReference type="Pfam" id="PF00089">
    <property type="entry name" value="Trypsin"/>
    <property type="match status" value="1"/>
</dbReference>
<evidence type="ECO:0000313" key="3">
    <source>
        <dbReference type="Proteomes" id="UP001461498"/>
    </source>
</evidence>
<dbReference type="PROSITE" id="PS50240">
    <property type="entry name" value="TRYPSIN_DOM"/>
    <property type="match status" value="1"/>
</dbReference>
<evidence type="ECO:0000313" key="2">
    <source>
        <dbReference type="EMBL" id="KAK9498407.1"/>
    </source>
</evidence>
<dbReference type="PANTHER" id="PTHR24260">
    <property type="match status" value="1"/>
</dbReference>
<dbReference type="AlphaFoldDB" id="A0AAW1CIZ2"/>
<dbReference type="InterPro" id="IPR043504">
    <property type="entry name" value="Peptidase_S1_PA_chymotrypsin"/>
</dbReference>
<dbReference type="InterPro" id="IPR001254">
    <property type="entry name" value="Trypsin_dom"/>
</dbReference>
<dbReference type="GO" id="GO:0006508">
    <property type="term" value="P:proteolysis"/>
    <property type="evidence" value="ECO:0007669"/>
    <property type="project" value="InterPro"/>
</dbReference>
<name>A0AAW1CIZ2_9HEMI</name>
<dbReference type="SUPFAM" id="SSF50494">
    <property type="entry name" value="Trypsin-like serine proteases"/>
    <property type="match status" value="1"/>
</dbReference>
<dbReference type="PRINTS" id="PR00722">
    <property type="entry name" value="CHYMOTRYPSIN"/>
</dbReference>
<keyword evidence="3" id="KW-1185">Reference proteome</keyword>
<feature type="domain" description="Peptidase S1" evidence="1">
    <location>
        <begin position="43"/>
        <end position="280"/>
    </location>
</feature>
<dbReference type="SMART" id="SM00020">
    <property type="entry name" value="Tryp_SPc"/>
    <property type="match status" value="1"/>
</dbReference>
<dbReference type="InterPro" id="IPR001314">
    <property type="entry name" value="Peptidase_S1A"/>
</dbReference>
<dbReference type="InterPro" id="IPR051333">
    <property type="entry name" value="CLIP_Serine_Protease"/>
</dbReference>